<evidence type="ECO:0000313" key="3">
    <source>
        <dbReference type="Proteomes" id="UP000034235"/>
    </source>
</evidence>
<comment type="caution">
    <text evidence="2">The sequence shown here is derived from an EMBL/GenBank/DDBJ whole genome shotgun (WGS) entry which is preliminary data.</text>
</comment>
<evidence type="ECO:0000313" key="2">
    <source>
        <dbReference type="EMBL" id="KKQ67361.1"/>
    </source>
</evidence>
<feature type="region of interest" description="Disordered" evidence="1">
    <location>
        <begin position="1"/>
        <end position="28"/>
    </location>
</feature>
<proteinExistence type="predicted"/>
<dbReference type="AlphaFoldDB" id="A0A0G0MR07"/>
<accession>A0A0G0MR07</accession>
<reference evidence="2 3" key="1">
    <citation type="journal article" date="2015" name="Nature">
        <title>rRNA introns, odd ribosomes, and small enigmatic genomes across a large radiation of phyla.</title>
        <authorList>
            <person name="Brown C.T."/>
            <person name="Hug L.A."/>
            <person name="Thomas B.C."/>
            <person name="Sharon I."/>
            <person name="Castelle C.J."/>
            <person name="Singh A."/>
            <person name="Wilkins M.J."/>
            <person name="Williams K.H."/>
            <person name="Banfield J.F."/>
        </authorList>
    </citation>
    <scope>NUCLEOTIDE SEQUENCE [LARGE SCALE GENOMIC DNA]</scope>
</reference>
<dbReference type="Proteomes" id="UP000034235">
    <property type="component" value="Unassembled WGS sequence"/>
</dbReference>
<gene>
    <name evidence="2" type="ORF">US86_C0001G0288</name>
</gene>
<sequence>MPSKKIVKTSNAKKSQKQTKRDLKKRNKKITIKKDNFLKEKFLSSTANLLIKAVSIAANAAIVNREVGKRLNRRGKEALTIVSQLAVDVRNDVKQGVRAAKKIQAKKNGLKNSSKTRVRRLSA</sequence>
<organism evidence="2 3">
    <name type="scientific">Candidatus Daviesbacteria bacterium GW2011_GWA2_38_24</name>
    <dbReference type="NCBI Taxonomy" id="1618422"/>
    <lineage>
        <taxon>Bacteria</taxon>
        <taxon>Candidatus Daviesiibacteriota</taxon>
    </lineage>
</organism>
<protein>
    <submittedName>
        <fullName evidence="2">Uncharacterized protein</fullName>
    </submittedName>
</protein>
<evidence type="ECO:0000256" key="1">
    <source>
        <dbReference type="SAM" id="MobiDB-lite"/>
    </source>
</evidence>
<feature type="region of interest" description="Disordered" evidence="1">
    <location>
        <begin position="104"/>
        <end position="123"/>
    </location>
</feature>
<name>A0A0G0MR07_9BACT</name>
<feature type="compositionally biased region" description="Basic residues" evidence="1">
    <location>
        <begin position="14"/>
        <end position="28"/>
    </location>
</feature>
<dbReference type="EMBL" id="LBUP01000001">
    <property type="protein sequence ID" value="KKQ67361.1"/>
    <property type="molecule type" value="Genomic_DNA"/>
</dbReference>